<dbReference type="Proteomes" id="UP000807504">
    <property type="component" value="Unassembled WGS sequence"/>
</dbReference>
<accession>A0A8T0FZN4</accession>
<sequence>MLRRELHLGKHEGRALDEQTRTALNSKLSDQNRTVLVAVFFGVAHELGLSPLLTIEGAREQIWCKVLPLIQGDRASTRTYCADFRKLIANLRSRAVH</sequence>
<protein>
    <submittedName>
        <fullName evidence="1">Uncharacterized protein</fullName>
    </submittedName>
</protein>
<name>A0A8T0FZN4_ARGBR</name>
<reference evidence="1" key="2">
    <citation type="submission" date="2020-06" db="EMBL/GenBank/DDBJ databases">
        <authorList>
            <person name="Sheffer M."/>
        </authorList>
    </citation>
    <scope>NUCLEOTIDE SEQUENCE</scope>
</reference>
<evidence type="ECO:0000313" key="2">
    <source>
        <dbReference type="Proteomes" id="UP000807504"/>
    </source>
</evidence>
<evidence type="ECO:0000313" key="1">
    <source>
        <dbReference type="EMBL" id="KAF8796222.1"/>
    </source>
</evidence>
<dbReference type="EMBL" id="JABXBU010000001">
    <property type="protein sequence ID" value="KAF8796222.1"/>
    <property type="molecule type" value="Genomic_DNA"/>
</dbReference>
<gene>
    <name evidence="1" type="ORF">HNY73_000630</name>
</gene>
<dbReference type="AlphaFoldDB" id="A0A8T0FZN4"/>
<organism evidence="1 2">
    <name type="scientific">Argiope bruennichi</name>
    <name type="common">Wasp spider</name>
    <name type="synonym">Aranea bruennichi</name>
    <dbReference type="NCBI Taxonomy" id="94029"/>
    <lineage>
        <taxon>Eukaryota</taxon>
        <taxon>Metazoa</taxon>
        <taxon>Ecdysozoa</taxon>
        <taxon>Arthropoda</taxon>
        <taxon>Chelicerata</taxon>
        <taxon>Arachnida</taxon>
        <taxon>Araneae</taxon>
        <taxon>Araneomorphae</taxon>
        <taxon>Entelegynae</taxon>
        <taxon>Araneoidea</taxon>
        <taxon>Araneidae</taxon>
        <taxon>Argiope</taxon>
    </lineage>
</organism>
<keyword evidence="2" id="KW-1185">Reference proteome</keyword>
<proteinExistence type="predicted"/>
<comment type="caution">
    <text evidence="1">The sequence shown here is derived from an EMBL/GenBank/DDBJ whole genome shotgun (WGS) entry which is preliminary data.</text>
</comment>
<reference evidence="1" key="1">
    <citation type="journal article" date="2020" name="bioRxiv">
        <title>Chromosome-level reference genome of the European wasp spider Argiope bruennichi: a resource for studies on range expansion and evolutionary adaptation.</title>
        <authorList>
            <person name="Sheffer M.M."/>
            <person name="Hoppe A."/>
            <person name="Krehenwinkel H."/>
            <person name="Uhl G."/>
            <person name="Kuss A.W."/>
            <person name="Jensen L."/>
            <person name="Jensen C."/>
            <person name="Gillespie R.G."/>
            <person name="Hoff K.J."/>
            <person name="Prost S."/>
        </authorList>
    </citation>
    <scope>NUCLEOTIDE SEQUENCE</scope>
</reference>